<dbReference type="Pfam" id="PF03080">
    <property type="entry name" value="Neprosin"/>
    <property type="match status" value="1"/>
</dbReference>
<dbReference type="InterPro" id="IPR053168">
    <property type="entry name" value="Glutamic_endopeptidase"/>
</dbReference>
<dbReference type="PROSITE" id="PS52045">
    <property type="entry name" value="NEPROSIN_PEP_CD"/>
    <property type="match status" value="1"/>
</dbReference>
<dbReference type="PANTHER" id="PTHR31589:SF110">
    <property type="entry name" value="PROTEIN, PUTATIVE (DUF239)-RELATED"/>
    <property type="match status" value="1"/>
</dbReference>
<dbReference type="InterPro" id="IPR004314">
    <property type="entry name" value="Neprosin"/>
</dbReference>
<dbReference type="AlphaFoldDB" id="A0A168B8X9"/>
<dbReference type="RefSeq" id="XP_018706389.1">
    <property type="nucleotide sequence ID" value="XM_018846661.1"/>
</dbReference>
<gene>
    <name evidence="3" type="ORF">ISF_03055</name>
</gene>
<dbReference type="GeneID" id="30019347"/>
<feature type="domain" description="Neprosin PEP catalytic" evidence="2">
    <location>
        <begin position="96"/>
        <end position="362"/>
    </location>
</feature>
<keyword evidence="1" id="KW-0732">Signal</keyword>
<name>A0A168B8X9_CORFA</name>
<organism evidence="3 4">
    <name type="scientific">Cordyceps fumosorosea (strain ARSEF 2679)</name>
    <name type="common">Isaria fumosorosea</name>
    <dbReference type="NCBI Taxonomy" id="1081104"/>
    <lineage>
        <taxon>Eukaryota</taxon>
        <taxon>Fungi</taxon>
        <taxon>Dikarya</taxon>
        <taxon>Ascomycota</taxon>
        <taxon>Pezizomycotina</taxon>
        <taxon>Sordariomycetes</taxon>
        <taxon>Hypocreomycetidae</taxon>
        <taxon>Hypocreales</taxon>
        <taxon>Cordycipitaceae</taxon>
        <taxon>Cordyceps</taxon>
    </lineage>
</organism>
<proteinExistence type="predicted"/>
<keyword evidence="4" id="KW-1185">Reference proteome</keyword>
<feature type="chain" id="PRO_5007895570" evidence="1">
    <location>
        <begin position="20"/>
        <end position="365"/>
    </location>
</feature>
<protein>
    <submittedName>
        <fullName evidence="3">Putative Glucoamylase</fullName>
    </submittedName>
</protein>
<evidence type="ECO:0000313" key="3">
    <source>
        <dbReference type="EMBL" id="OAA69785.1"/>
    </source>
</evidence>
<dbReference type="Proteomes" id="UP000076744">
    <property type="component" value="Unassembled WGS sequence"/>
</dbReference>
<dbReference type="STRING" id="1081104.A0A168B8X9"/>
<comment type="caution">
    <text evidence="3">The sequence shown here is derived from an EMBL/GenBank/DDBJ whole genome shotgun (WGS) entry which is preliminary data.</text>
</comment>
<accession>A0A168B8X9</accession>
<reference evidence="3 4" key="1">
    <citation type="journal article" date="2016" name="Genome Biol. Evol.">
        <title>Divergent and convergent evolution of fungal pathogenicity.</title>
        <authorList>
            <person name="Shang Y."/>
            <person name="Xiao G."/>
            <person name="Zheng P."/>
            <person name="Cen K."/>
            <person name="Zhan S."/>
            <person name="Wang C."/>
        </authorList>
    </citation>
    <scope>NUCLEOTIDE SEQUENCE [LARGE SCALE GENOMIC DNA]</scope>
    <source>
        <strain evidence="3 4">ARSEF 2679</strain>
    </source>
</reference>
<dbReference type="PANTHER" id="PTHR31589">
    <property type="entry name" value="PROTEIN, PUTATIVE (DUF239)-RELATED-RELATED"/>
    <property type="match status" value="1"/>
</dbReference>
<dbReference type="EMBL" id="AZHB01000005">
    <property type="protein sequence ID" value="OAA69785.1"/>
    <property type="molecule type" value="Genomic_DNA"/>
</dbReference>
<sequence length="365" mass="40306">MHYSKLLLAAAGALPIVSGRAIVHHSKTIVDTTVLPNGQIIDWVLSDEVAPPTGVEDTLDKVITPLNGPKGAVPYLRPSTNINSKVKELPRQDSGLSKRVTKGHKYAFTQQTVNNKGGGASFSLYDPYLENDTDFSLIQTAVSNTQVRNTYYGSIVQTLEAGWQKYPAYNPSPVHFFTFFNTNGYHAFGHNISGYNTDYAGWVQVDSNVYPGYSKWTHSVDGGQQYDIDLQYRLVDDKWWLAVNGRNIGYYPTWMFNQNVTTGSSLATTSNEISFYGEIYSDNDKTTSDMGSGEFPSAGYGKSAYMRNIVYADTQNSVRNYSANSNDNIITDPGVYNLETHFETGGNWGSYMYLGGPGYGKNVGS</sequence>
<evidence type="ECO:0000313" key="4">
    <source>
        <dbReference type="Proteomes" id="UP000076744"/>
    </source>
</evidence>
<dbReference type="OrthoDB" id="1858978at2759"/>
<feature type="signal peptide" evidence="1">
    <location>
        <begin position="1"/>
        <end position="19"/>
    </location>
</feature>
<evidence type="ECO:0000256" key="1">
    <source>
        <dbReference type="SAM" id="SignalP"/>
    </source>
</evidence>
<evidence type="ECO:0000259" key="2">
    <source>
        <dbReference type="PROSITE" id="PS52045"/>
    </source>
</evidence>